<gene>
    <name evidence="1" type="ORF">PCAMFM013_S019g000234</name>
</gene>
<accession>A0A0G4PK70</accession>
<name>A0A0G4PK70_PENC3</name>
<reference evidence="1 2" key="1">
    <citation type="journal article" date="2014" name="Nat. Commun.">
        <title>Multiple recent horizontal transfers of a large genomic region in cheese making fungi.</title>
        <authorList>
            <person name="Cheeseman K."/>
            <person name="Ropars J."/>
            <person name="Renault P."/>
            <person name="Dupont J."/>
            <person name="Gouzy J."/>
            <person name="Branca A."/>
            <person name="Abraham A.L."/>
            <person name="Ceppi M."/>
            <person name="Conseiller E."/>
            <person name="Debuchy R."/>
            <person name="Malagnac F."/>
            <person name="Goarin A."/>
            <person name="Silar P."/>
            <person name="Lacoste S."/>
            <person name="Sallet E."/>
            <person name="Bensimon A."/>
            <person name="Giraud T."/>
            <person name="Brygoo Y."/>
        </authorList>
    </citation>
    <scope>NUCLEOTIDE SEQUENCE [LARGE SCALE GENOMIC DNA]</scope>
    <source>
        <strain evidence="2">FM 013</strain>
    </source>
</reference>
<dbReference type="EMBL" id="HG793152">
    <property type="protein sequence ID" value="CRL26817.1"/>
    <property type="molecule type" value="Genomic_DNA"/>
</dbReference>
<dbReference type="Proteomes" id="UP000053732">
    <property type="component" value="Unassembled WGS sequence"/>
</dbReference>
<dbReference type="AlphaFoldDB" id="A0A0G4PK70"/>
<evidence type="ECO:0000313" key="2">
    <source>
        <dbReference type="Proteomes" id="UP000053732"/>
    </source>
</evidence>
<evidence type="ECO:0000313" key="1">
    <source>
        <dbReference type="EMBL" id="CRL26817.1"/>
    </source>
</evidence>
<protein>
    <submittedName>
        <fullName evidence="1">Str. FM013</fullName>
    </submittedName>
</protein>
<sequence length="56" mass="6584">MIGGPKLHLEKRKASLQSDLHEQSPQNYPWWSKVYIKLKSQVLKGPLFQIWLRSHG</sequence>
<proteinExistence type="predicted"/>
<keyword evidence="2" id="KW-1185">Reference proteome</keyword>
<organism evidence="1 2">
    <name type="scientific">Penicillium camemberti (strain FM 013)</name>
    <dbReference type="NCBI Taxonomy" id="1429867"/>
    <lineage>
        <taxon>Eukaryota</taxon>
        <taxon>Fungi</taxon>
        <taxon>Dikarya</taxon>
        <taxon>Ascomycota</taxon>
        <taxon>Pezizomycotina</taxon>
        <taxon>Eurotiomycetes</taxon>
        <taxon>Eurotiomycetidae</taxon>
        <taxon>Eurotiales</taxon>
        <taxon>Aspergillaceae</taxon>
        <taxon>Penicillium</taxon>
    </lineage>
</organism>